<dbReference type="PANTHER" id="PTHR42208:SF1">
    <property type="entry name" value="HEAVY METAL TRANSPORTER"/>
    <property type="match status" value="1"/>
</dbReference>
<dbReference type="Proteomes" id="UP000008633">
    <property type="component" value="Chromosome"/>
</dbReference>
<dbReference type="PANTHER" id="PTHR42208">
    <property type="entry name" value="HEAVY METAL TRANSPORTER-RELATED"/>
    <property type="match status" value="1"/>
</dbReference>
<feature type="transmembrane region" description="Helical" evidence="1">
    <location>
        <begin position="200"/>
        <end position="218"/>
    </location>
</feature>
<dbReference type="InterPro" id="IPR039447">
    <property type="entry name" value="UreH-like_TM_dom"/>
</dbReference>
<dbReference type="KEGG" id="nsa:Nitsa_0522"/>
<evidence type="ECO:0000313" key="3">
    <source>
        <dbReference type="EMBL" id="ADV45792.1"/>
    </source>
</evidence>
<dbReference type="HOGENOM" id="CLU_032635_1_1_7"/>
<dbReference type="Pfam" id="PF13386">
    <property type="entry name" value="DsbD_2"/>
    <property type="match status" value="1"/>
</dbReference>
<keyword evidence="1" id="KW-0812">Transmembrane</keyword>
<evidence type="ECO:0000259" key="2">
    <source>
        <dbReference type="Pfam" id="PF13386"/>
    </source>
</evidence>
<feature type="domain" description="Urease accessory protein UreH-like transmembrane" evidence="2">
    <location>
        <begin position="9"/>
        <end position="215"/>
    </location>
</feature>
<dbReference type="AlphaFoldDB" id="E6X0S2"/>
<keyword evidence="1" id="KW-1133">Transmembrane helix</keyword>
<reference evidence="4" key="2">
    <citation type="submission" date="2011-01" db="EMBL/GenBank/DDBJ databases">
        <title>The complete genome of Nitratifractor salsuginis DSM 16511.</title>
        <authorList>
            <consortium name="US DOE Joint Genome Institute (JGI-PGF)"/>
            <person name="Lucas S."/>
            <person name="Copeland A."/>
            <person name="Lapidus A."/>
            <person name="Bruce D."/>
            <person name="Goodwin L."/>
            <person name="Pitluck S."/>
            <person name="Kyrpides N."/>
            <person name="Mavromatis K."/>
            <person name="Ivanova N."/>
            <person name="Mikhailova N."/>
            <person name="Zeytun A."/>
            <person name="Detter J.C."/>
            <person name="Tapia R."/>
            <person name="Han C."/>
            <person name="Land M."/>
            <person name="Hauser L."/>
            <person name="Markowitz V."/>
            <person name="Cheng J.-F."/>
            <person name="Hugenholtz P."/>
            <person name="Woyke T."/>
            <person name="Wu D."/>
            <person name="Tindall B."/>
            <person name="Schuetze A."/>
            <person name="Brambilla E."/>
            <person name="Klenk H.-P."/>
            <person name="Eisen J.A."/>
        </authorList>
    </citation>
    <scope>NUCLEOTIDE SEQUENCE [LARGE SCALE GENOMIC DNA]</scope>
    <source>
        <strain evidence="4">DSM 16511 / JCM 12458 / E9I37-1</strain>
    </source>
</reference>
<dbReference type="OrthoDB" id="9798690at2"/>
<dbReference type="STRING" id="749222.Nitsa_0522"/>
<feature type="transmembrane region" description="Helical" evidence="1">
    <location>
        <begin position="134"/>
        <end position="154"/>
    </location>
</feature>
<keyword evidence="4" id="KW-1185">Reference proteome</keyword>
<gene>
    <name evidence="3" type="ordered locus">Nitsa_0522</name>
</gene>
<dbReference type="eggNOG" id="COG2836">
    <property type="taxonomic scope" value="Bacteria"/>
</dbReference>
<organism evidence="3 4">
    <name type="scientific">Nitratifractor salsuginis (strain DSM 16511 / JCM 12458 / E9I37-1)</name>
    <dbReference type="NCBI Taxonomy" id="749222"/>
    <lineage>
        <taxon>Bacteria</taxon>
        <taxon>Pseudomonadati</taxon>
        <taxon>Campylobacterota</taxon>
        <taxon>Epsilonproteobacteria</taxon>
        <taxon>Campylobacterales</taxon>
        <taxon>Sulfurovaceae</taxon>
        <taxon>Nitratifractor</taxon>
    </lineage>
</organism>
<feature type="transmembrane region" description="Helical" evidence="1">
    <location>
        <begin position="51"/>
        <end position="74"/>
    </location>
</feature>
<proteinExistence type="predicted"/>
<evidence type="ECO:0000256" key="1">
    <source>
        <dbReference type="SAM" id="Phobius"/>
    </source>
</evidence>
<feature type="transmembrane region" description="Helical" evidence="1">
    <location>
        <begin position="6"/>
        <end position="30"/>
    </location>
</feature>
<dbReference type="EMBL" id="CP002452">
    <property type="protein sequence ID" value="ADV45792.1"/>
    <property type="molecule type" value="Genomic_DNA"/>
</dbReference>
<feature type="transmembrane region" description="Helical" evidence="1">
    <location>
        <begin position="166"/>
        <end position="188"/>
    </location>
</feature>
<reference evidence="3 4" key="1">
    <citation type="journal article" date="2011" name="Stand. Genomic Sci.">
        <title>Complete genome sequence of Nitratifractor salsuginis type strain (E9I37-1).</title>
        <authorList>
            <person name="Anderson I."/>
            <person name="Sikorski J."/>
            <person name="Zeytun A."/>
            <person name="Nolan M."/>
            <person name="Lapidus A."/>
            <person name="Lucas S."/>
            <person name="Hammon N."/>
            <person name="Deshpande S."/>
            <person name="Cheng J.F."/>
            <person name="Tapia R."/>
            <person name="Han C."/>
            <person name="Goodwin L."/>
            <person name="Pitluck S."/>
            <person name="Liolios K."/>
            <person name="Pagani I."/>
            <person name="Ivanova N."/>
            <person name="Huntemann M."/>
            <person name="Mavromatis K."/>
            <person name="Ovchinikova G."/>
            <person name="Pati A."/>
            <person name="Chen A."/>
            <person name="Palaniappan K."/>
            <person name="Land M."/>
            <person name="Hauser L."/>
            <person name="Brambilla E.M."/>
            <person name="Ngatchou-Djao O.D."/>
            <person name="Rohde M."/>
            <person name="Tindall B.J."/>
            <person name="Goker M."/>
            <person name="Detter J.C."/>
            <person name="Woyke T."/>
            <person name="Bristow J."/>
            <person name="Eisen J.A."/>
            <person name="Markowitz V."/>
            <person name="Hugenholtz P."/>
            <person name="Klenk H.P."/>
            <person name="Kyrpides N.C."/>
        </authorList>
    </citation>
    <scope>NUCLEOTIDE SEQUENCE [LARGE SCALE GENOMIC DNA]</scope>
    <source>
        <strain evidence="4">DSM 16511 / JCM 12458 / E9I37-1</strain>
    </source>
</reference>
<name>E6X0S2_NITSE</name>
<accession>E6X0S2</accession>
<evidence type="ECO:0000313" key="4">
    <source>
        <dbReference type="Proteomes" id="UP000008633"/>
    </source>
</evidence>
<protein>
    <recommendedName>
        <fullName evidence="2">Urease accessory protein UreH-like transmembrane domain-containing protein</fullName>
    </recommendedName>
</protein>
<feature type="transmembrane region" description="Helical" evidence="1">
    <location>
        <begin position="80"/>
        <end position="101"/>
    </location>
</feature>
<keyword evidence="1" id="KW-0472">Membrane</keyword>
<dbReference type="RefSeq" id="WP_013553488.1">
    <property type="nucleotide sequence ID" value="NC_014935.1"/>
</dbReference>
<sequence length="265" mass="28741">MGGIDILAIVTAAFLGSFGHCLGMCGGIVIAYSSAKIDKSWGKTHEIIAHLLYSFGRITTYVTLGAIFGAIGGVAKFNGYANGVLTIVAGVFMILAGLSLIGKVEFLTRIEHTFSRSGWYQRAFRYILRDKSLYSFYLLGLLNGLLPCGLVYFFAVEAASTGSPLWGAFVMLIFGLSTVPALLGLGLFTGLFAKSDLRKVMINLAALVVVLYGLYTVYRGYDFIRHPDKSLLNCCESEESMPKGKTELPDFKPKPLETINGAMSH</sequence>